<dbReference type="Proteomes" id="UP000828390">
    <property type="component" value="Unassembled WGS sequence"/>
</dbReference>
<sequence>MLYSLFIPMADFLNQHCCVLLPGVKKKGLSSACRDAPDLCQVVRELHMPVA</sequence>
<evidence type="ECO:0000313" key="1">
    <source>
        <dbReference type="EMBL" id="KAH3793516.1"/>
    </source>
</evidence>
<organism evidence="1 2">
    <name type="scientific">Dreissena polymorpha</name>
    <name type="common">Zebra mussel</name>
    <name type="synonym">Mytilus polymorpha</name>
    <dbReference type="NCBI Taxonomy" id="45954"/>
    <lineage>
        <taxon>Eukaryota</taxon>
        <taxon>Metazoa</taxon>
        <taxon>Spiralia</taxon>
        <taxon>Lophotrochozoa</taxon>
        <taxon>Mollusca</taxon>
        <taxon>Bivalvia</taxon>
        <taxon>Autobranchia</taxon>
        <taxon>Heteroconchia</taxon>
        <taxon>Euheterodonta</taxon>
        <taxon>Imparidentia</taxon>
        <taxon>Neoheterodontei</taxon>
        <taxon>Myida</taxon>
        <taxon>Dreissenoidea</taxon>
        <taxon>Dreissenidae</taxon>
        <taxon>Dreissena</taxon>
    </lineage>
</organism>
<name>A0A9D4F930_DREPO</name>
<gene>
    <name evidence="1" type="ORF">DPMN_147030</name>
</gene>
<proteinExistence type="predicted"/>
<accession>A0A9D4F930</accession>
<dbReference type="AlphaFoldDB" id="A0A9D4F930"/>
<protein>
    <submittedName>
        <fullName evidence="1">Uncharacterized protein</fullName>
    </submittedName>
</protein>
<reference evidence="1" key="2">
    <citation type="submission" date="2020-11" db="EMBL/GenBank/DDBJ databases">
        <authorList>
            <person name="McCartney M.A."/>
            <person name="Auch B."/>
            <person name="Kono T."/>
            <person name="Mallez S."/>
            <person name="Becker A."/>
            <person name="Gohl D.M."/>
            <person name="Silverstein K.A.T."/>
            <person name="Koren S."/>
            <person name="Bechman K.B."/>
            <person name="Herman A."/>
            <person name="Abrahante J.E."/>
            <person name="Garbe J."/>
        </authorList>
    </citation>
    <scope>NUCLEOTIDE SEQUENCE</scope>
    <source>
        <strain evidence="1">Duluth1</strain>
        <tissue evidence="1">Whole animal</tissue>
    </source>
</reference>
<keyword evidence="2" id="KW-1185">Reference proteome</keyword>
<dbReference type="EMBL" id="JAIWYP010000007">
    <property type="protein sequence ID" value="KAH3793516.1"/>
    <property type="molecule type" value="Genomic_DNA"/>
</dbReference>
<reference evidence="1" key="1">
    <citation type="journal article" date="2019" name="bioRxiv">
        <title>The Genome of the Zebra Mussel, Dreissena polymorpha: A Resource for Invasive Species Research.</title>
        <authorList>
            <person name="McCartney M.A."/>
            <person name="Auch B."/>
            <person name="Kono T."/>
            <person name="Mallez S."/>
            <person name="Zhang Y."/>
            <person name="Obille A."/>
            <person name="Becker A."/>
            <person name="Abrahante J.E."/>
            <person name="Garbe J."/>
            <person name="Badalamenti J.P."/>
            <person name="Herman A."/>
            <person name="Mangelson H."/>
            <person name="Liachko I."/>
            <person name="Sullivan S."/>
            <person name="Sone E.D."/>
            <person name="Koren S."/>
            <person name="Silverstein K.A.T."/>
            <person name="Beckman K.B."/>
            <person name="Gohl D.M."/>
        </authorList>
    </citation>
    <scope>NUCLEOTIDE SEQUENCE</scope>
    <source>
        <strain evidence="1">Duluth1</strain>
        <tissue evidence="1">Whole animal</tissue>
    </source>
</reference>
<comment type="caution">
    <text evidence="1">The sequence shown here is derived from an EMBL/GenBank/DDBJ whole genome shotgun (WGS) entry which is preliminary data.</text>
</comment>
<evidence type="ECO:0000313" key="2">
    <source>
        <dbReference type="Proteomes" id="UP000828390"/>
    </source>
</evidence>